<dbReference type="InterPro" id="IPR052175">
    <property type="entry name" value="ComplexI-like_HydComp"/>
</dbReference>
<dbReference type="Proteomes" id="UP000244571">
    <property type="component" value="Chromosome"/>
</dbReference>
<dbReference type="GO" id="GO:0005886">
    <property type="term" value="C:plasma membrane"/>
    <property type="evidence" value="ECO:0007669"/>
    <property type="project" value="UniProtKB-SubCell"/>
</dbReference>
<dbReference type="KEGG" id="boz:DBV39_13860"/>
<keyword evidence="4 8" id="KW-1133">Transmembrane helix</keyword>
<evidence type="ECO:0000256" key="2">
    <source>
        <dbReference type="ARBA" id="ARBA00022475"/>
    </source>
</evidence>
<dbReference type="PRINTS" id="PR01437">
    <property type="entry name" value="NUOXDRDTASE4"/>
</dbReference>
<evidence type="ECO:0000256" key="3">
    <source>
        <dbReference type="ARBA" id="ARBA00022692"/>
    </source>
</evidence>
<dbReference type="GO" id="GO:0016491">
    <property type="term" value="F:oxidoreductase activity"/>
    <property type="evidence" value="ECO:0007669"/>
    <property type="project" value="UniProtKB-KW"/>
</dbReference>
<keyword evidence="3 7" id="KW-0812">Transmembrane</keyword>
<dbReference type="EMBL" id="CP028901">
    <property type="protein sequence ID" value="AWB34619.1"/>
    <property type="molecule type" value="Genomic_DNA"/>
</dbReference>
<dbReference type="GO" id="GO:0042773">
    <property type="term" value="P:ATP synthesis coupled electron transport"/>
    <property type="evidence" value="ECO:0007669"/>
    <property type="project" value="InterPro"/>
</dbReference>
<feature type="transmembrane region" description="Helical" evidence="8">
    <location>
        <begin position="77"/>
        <end position="96"/>
    </location>
</feature>
<feature type="transmembrane region" description="Helical" evidence="8">
    <location>
        <begin position="36"/>
        <end position="57"/>
    </location>
</feature>
<evidence type="ECO:0000256" key="4">
    <source>
        <dbReference type="ARBA" id="ARBA00022989"/>
    </source>
</evidence>
<sequence>MTETMTLSSGMWLHPSLVMIFGALLTPLIRGNAQKFFRVALALLVIYIAFSIEHGIYGQFNVAGMDIVTGRADKLSLAFVYVFSLITLIATIYSLHVKDNIQHVTSMIYAAAAIGVALAGDLMTLYVFWEMMMLASVWLIWRRATPTAYTSGYRYILVHAVSGVLLLAGIVIMYGETGSIAFEQMQTQNLAFYLILIGFLINAAVPPFGAWLPDAYPEATITGAIFLSALTTKTAVYTLIRGFPGTDFLIWMGVIMALWGWFTRFWQTTSVACLLITSSARSDIWLQA</sequence>
<evidence type="ECO:0000256" key="6">
    <source>
        <dbReference type="ARBA" id="ARBA00023136"/>
    </source>
</evidence>
<feature type="transmembrane region" description="Helical" evidence="8">
    <location>
        <begin position="248"/>
        <end position="266"/>
    </location>
</feature>
<gene>
    <name evidence="10" type="ORF">DBV39_13860</name>
</gene>
<dbReference type="PANTHER" id="PTHR42682">
    <property type="entry name" value="HYDROGENASE-4 COMPONENT F"/>
    <property type="match status" value="1"/>
</dbReference>
<dbReference type="InterPro" id="IPR003918">
    <property type="entry name" value="NADH_UbQ_OxRdtase"/>
</dbReference>
<feature type="domain" description="NADH:quinone oxidoreductase/Mrp antiporter transmembrane" evidence="9">
    <location>
        <begin position="119"/>
        <end position="265"/>
    </location>
</feature>
<keyword evidence="5" id="KW-0560">Oxidoreductase</keyword>
<proteinExistence type="predicted"/>
<evidence type="ECO:0000256" key="8">
    <source>
        <dbReference type="SAM" id="Phobius"/>
    </source>
</evidence>
<comment type="subcellular location">
    <subcellularLocation>
        <location evidence="1">Cell membrane</location>
        <topology evidence="1">Multi-pass membrane protein</topology>
    </subcellularLocation>
    <subcellularLocation>
        <location evidence="7">Membrane</location>
        <topology evidence="7">Multi-pass membrane protein</topology>
    </subcellularLocation>
</comment>
<evidence type="ECO:0000256" key="7">
    <source>
        <dbReference type="RuleBase" id="RU000320"/>
    </source>
</evidence>
<protein>
    <recommendedName>
        <fullName evidence="9">NADH:quinone oxidoreductase/Mrp antiporter transmembrane domain-containing protein</fullName>
    </recommendedName>
</protein>
<evidence type="ECO:0000256" key="5">
    <source>
        <dbReference type="ARBA" id="ARBA00023002"/>
    </source>
</evidence>
<dbReference type="OrthoDB" id="9811798at2"/>
<organism evidence="10 11">
    <name type="scientific">Orrella marina</name>
    <dbReference type="NCBI Taxonomy" id="2163011"/>
    <lineage>
        <taxon>Bacteria</taxon>
        <taxon>Pseudomonadati</taxon>
        <taxon>Pseudomonadota</taxon>
        <taxon>Betaproteobacteria</taxon>
        <taxon>Burkholderiales</taxon>
        <taxon>Alcaligenaceae</taxon>
        <taxon>Orrella</taxon>
    </lineage>
</organism>
<feature type="transmembrane region" description="Helical" evidence="8">
    <location>
        <begin position="190"/>
        <end position="209"/>
    </location>
</feature>
<keyword evidence="11" id="KW-1185">Reference proteome</keyword>
<name>A0A2R4XLK6_9BURK</name>
<feature type="transmembrane region" description="Helical" evidence="8">
    <location>
        <begin position="12"/>
        <end position="29"/>
    </location>
</feature>
<dbReference type="InterPro" id="IPR001750">
    <property type="entry name" value="ND/Mrp_TM"/>
</dbReference>
<keyword evidence="6 8" id="KW-0472">Membrane</keyword>
<evidence type="ECO:0000259" key="9">
    <source>
        <dbReference type="Pfam" id="PF00361"/>
    </source>
</evidence>
<reference evidence="10 11" key="1">
    <citation type="submission" date="2018-04" db="EMBL/GenBank/DDBJ databases">
        <title>Bordetella sp. HZ20 isolated from seawater.</title>
        <authorList>
            <person name="Sun C."/>
        </authorList>
    </citation>
    <scope>NUCLEOTIDE SEQUENCE [LARGE SCALE GENOMIC DNA]</scope>
    <source>
        <strain evidence="10 11">HZ20</strain>
    </source>
</reference>
<feature type="transmembrane region" description="Helical" evidence="8">
    <location>
        <begin position="108"/>
        <end position="141"/>
    </location>
</feature>
<evidence type="ECO:0000313" key="11">
    <source>
        <dbReference type="Proteomes" id="UP000244571"/>
    </source>
</evidence>
<dbReference type="GO" id="GO:0008137">
    <property type="term" value="F:NADH dehydrogenase (ubiquinone) activity"/>
    <property type="evidence" value="ECO:0007669"/>
    <property type="project" value="InterPro"/>
</dbReference>
<dbReference type="AlphaFoldDB" id="A0A2R4XLK6"/>
<dbReference type="Pfam" id="PF00361">
    <property type="entry name" value="Proton_antipo_M"/>
    <property type="match status" value="1"/>
</dbReference>
<dbReference type="PANTHER" id="PTHR42682:SF4">
    <property type="entry name" value="NADH-UBIQUINONE_PLASTOQUINONE"/>
    <property type="match status" value="1"/>
</dbReference>
<accession>A0A2R4XLK6</accession>
<evidence type="ECO:0000313" key="10">
    <source>
        <dbReference type="EMBL" id="AWB34619.1"/>
    </source>
</evidence>
<keyword evidence="2" id="KW-1003">Cell membrane</keyword>
<feature type="transmembrane region" description="Helical" evidence="8">
    <location>
        <begin position="153"/>
        <end position="174"/>
    </location>
</feature>
<evidence type="ECO:0000256" key="1">
    <source>
        <dbReference type="ARBA" id="ARBA00004651"/>
    </source>
</evidence>